<dbReference type="eggNOG" id="KOG2294">
    <property type="taxonomic scope" value="Eukaryota"/>
</dbReference>
<dbReference type="GO" id="GO:0000978">
    <property type="term" value="F:RNA polymerase II cis-regulatory region sequence-specific DNA binding"/>
    <property type="evidence" value="ECO:0007669"/>
    <property type="project" value="TreeGrafter"/>
</dbReference>
<dbReference type="PROSITE" id="PS50054">
    <property type="entry name" value="TYR_PHOSPHATASE_DUAL"/>
    <property type="match status" value="1"/>
</dbReference>
<feature type="compositionally biased region" description="Basic and acidic residues" evidence="21">
    <location>
        <begin position="482"/>
        <end position="496"/>
    </location>
</feature>
<dbReference type="PROSITE" id="PS50039">
    <property type="entry name" value="FORK_HEAD_3"/>
    <property type="match status" value="1"/>
</dbReference>
<keyword evidence="8" id="KW-0378">Hydrolase</keyword>
<comment type="catalytic activity">
    <reaction evidence="18">
        <text>O-phospho-L-tyrosyl-[protein] + H2O = L-tyrosyl-[protein] + phosphate</text>
        <dbReference type="Rhea" id="RHEA:10684"/>
        <dbReference type="Rhea" id="RHEA-COMP:10136"/>
        <dbReference type="Rhea" id="RHEA-COMP:20101"/>
        <dbReference type="ChEBI" id="CHEBI:15377"/>
        <dbReference type="ChEBI" id="CHEBI:43474"/>
        <dbReference type="ChEBI" id="CHEBI:46858"/>
        <dbReference type="ChEBI" id="CHEBI:61978"/>
        <dbReference type="EC" id="3.1.3.48"/>
    </reaction>
</comment>
<name>A0A091DLY0_FUKDA</name>
<evidence type="ECO:0000256" key="4">
    <source>
        <dbReference type="ARBA" id="ARBA00013064"/>
    </source>
</evidence>
<dbReference type="PROSITE" id="PS50056">
    <property type="entry name" value="TYR_PHOSPHATASE_2"/>
    <property type="match status" value="1"/>
</dbReference>
<evidence type="ECO:0000256" key="10">
    <source>
        <dbReference type="ARBA" id="ARBA00023015"/>
    </source>
</evidence>
<dbReference type="InterPro" id="IPR036390">
    <property type="entry name" value="WH_DNA-bd_sf"/>
</dbReference>
<dbReference type="InterPro" id="IPR000340">
    <property type="entry name" value="Dual-sp_phosphatase_cat-dom"/>
</dbReference>
<evidence type="ECO:0000256" key="14">
    <source>
        <dbReference type="ARBA" id="ARBA00023242"/>
    </source>
</evidence>
<dbReference type="SUPFAM" id="SSF52799">
    <property type="entry name" value="(Phosphotyrosine protein) phosphatases II"/>
    <property type="match status" value="1"/>
</dbReference>
<feature type="domain" description="Fork-head" evidence="22">
    <location>
        <begin position="318"/>
        <end position="412"/>
    </location>
</feature>
<feature type="region of interest" description="Disordered" evidence="21">
    <location>
        <begin position="417"/>
        <end position="444"/>
    </location>
</feature>
<dbReference type="CDD" id="cd20037">
    <property type="entry name" value="FH_FOXS1"/>
    <property type="match status" value="1"/>
</dbReference>
<protein>
    <recommendedName>
        <fullName evidence="19">Dual specificity protein phosphatase 15</fullName>
        <ecNumber evidence="5">3.1.3.16</ecNumber>
        <ecNumber evidence="4">3.1.3.48</ecNumber>
    </recommendedName>
</protein>
<dbReference type="Gene3D" id="3.90.190.10">
    <property type="entry name" value="Protein tyrosine phosphatase superfamily"/>
    <property type="match status" value="1"/>
</dbReference>
<feature type="domain" description="Tyrosine-protein phosphatase" evidence="23">
    <location>
        <begin position="4"/>
        <end position="144"/>
    </location>
</feature>
<dbReference type="PROSITE" id="PS00657">
    <property type="entry name" value="FORK_HEAD_1"/>
    <property type="match status" value="1"/>
</dbReference>
<keyword evidence="14 20" id="KW-0539">Nucleus</keyword>
<dbReference type="Proteomes" id="UP000028990">
    <property type="component" value="Unassembled WGS sequence"/>
</dbReference>
<evidence type="ECO:0000256" key="2">
    <source>
        <dbReference type="ARBA" id="ARBA00004342"/>
    </source>
</evidence>
<evidence type="ECO:0000256" key="16">
    <source>
        <dbReference type="ARBA" id="ARBA00047761"/>
    </source>
</evidence>
<dbReference type="InterPro" id="IPR036388">
    <property type="entry name" value="WH-like_DNA-bd_sf"/>
</dbReference>
<organism evidence="25 26">
    <name type="scientific">Fukomys damarensis</name>
    <name type="common">Damaraland mole rat</name>
    <name type="synonym">Cryptomys damarensis</name>
    <dbReference type="NCBI Taxonomy" id="885580"/>
    <lineage>
        <taxon>Eukaryota</taxon>
        <taxon>Metazoa</taxon>
        <taxon>Chordata</taxon>
        <taxon>Craniata</taxon>
        <taxon>Vertebrata</taxon>
        <taxon>Euteleostomi</taxon>
        <taxon>Mammalia</taxon>
        <taxon>Eutheria</taxon>
        <taxon>Euarchontoglires</taxon>
        <taxon>Glires</taxon>
        <taxon>Rodentia</taxon>
        <taxon>Hystricomorpha</taxon>
        <taxon>Bathyergidae</taxon>
        <taxon>Fukomys</taxon>
    </lineage>
</organism>
<keyword evidence="13" id="KW-0804">Transcription</keyword>
<comment type="catalytic activity">
    <reaction evidence="17">
        <text>O-phospho-L-threonyl-[protein] + H2O = L-threonyl-[protein] + phosphate</text>
        <dbReference type="Rhea" id="RHEA:47004"/>
        <dbReference type="Rhea" id="RHEA-COMP:11060"/>
        <dbReference type="Rhea" id="RHEA-COMP:11605"/>
        <dbReference type="ChEBI" id="CHEBI:15377"/>
        <dbReference type="ChEBI" id="CHEBI:30013"/>
        <dbReference type="ChEBI" id="CHEBI:43474"/>
        <dbReference type="ChEBI" id="CHEBI:61977"/>
        <dbReference type="EC" id="3.1.3.16"/>
    </reaction>
</comment>
<dbReference type="GO" id="GO:0000981">
    <property type="term" value="F:DNA-binding transcription factor activity, RNA polymerase II-specific"/>
    <property type="evidence" value="ECO:0007669"/>
    <property type="project" value="TreeGrafter"/>
</dbReference>
<evidence type="ECO:0000256" key="7">
    <source>
        <dbReference type="ARBA" id="ARBA00022707"/>
    </source>
</evidence>
<accession>A0A091DLY0</accession>
<evidence type="ECO:0000256" key="15">
    <source>
        <dbReference type="ARBA" id="ARBA00023288"/>
    </source>
</evidence>
<proteinExistence type="inferred from homology"/>
<dbReference type="GO" id="GO:0005886">
    <property type="term" value="C:plasma membrane"/>
    <property type="evidence" value="ECO:0007669"/>
    <property type="project" value="UniProtKB-SubCell"/>
</dbReference>
<keyword evidence="12" id="KW-0472">Membrane</keyword>
<dbReference type="STRING" id="885580.ENSFDAP00000006676"/>
<dbReference type="PROSITE" id="PS00658">
    <property type="entry name" value="FORK_HEAD_2"/>
    <property type="match status" value="1"/>
</dbReference>
<evidence type="ECO:0000259" key="24">
    <source>
        <dbReference type="PROSITE" id="PS50056"/>
    </source>
</evidence>
<evidence type="ECO:0000256" key="9">
    <source>
        <dbReference type="ARBA" id="ARBA00022912"/>
    </source>
</evidence>
<dbReference type="InterPro" id="IPR047364">
    <property type="entry name" value="FH_FOXS1"/>
</dbReference>
<sequence>MGNGMTKVLPGLYLGNFIDAKDPDQLGRNKITHIISIHESPQPLLQDITYLRIPVADTPEVLIKKHFRECINFIHCCRLNGGNCLVHCFAGISRSTTVVTAYVMTVTGLGWREVLEAIKATRPIANPNPGFRQQLEEFGWGTSRKLRRQLEERFGESPFRDEEDAETVFTESSSCIQSTHGTLSLAFWVVASAAFCVAALNGLLPLLTPTEGSPPGVRPCVPSPAHTELVHGGLPPPVPRSQDGEVGGIFHLTHGSGAPGGWEAGPVGLLTSPGRLCHTPEPGRLCLASVDPAAASLGSMQQPPPPPGPLVPATEPTKPPYSYIALIAMAIQSSPGQRATLSGIYHYIMGRFAFYRHNRPGWQNSIRHNLSLNECFVKVPRDDRKPGKGSYWTLDPDCHDMFQHGSFLRRRRRFTRRTGVEGAKGSARAPRGPLRATSQHPAVPEAVDGRRCSFPLELPDPKGLSFGGLVGAVPGSMCPATADKRPHLPMEPKEMPTPKPAGPEELPVAASSSPCPAVGFPAGFSEAEGFSKVPTPAATPEVGVGSSYQCRLQALNFCMGADPGLEHLLASAAPSPAPPAPPASLRAPLPLPADPKEPWAPGSFPVQGGSGYPLGLPSCLYRTPRVFFFE</sequence>
<keyword evidence="7" id="KW-0519">Myristate</keyword>
<dbReference type="Gene3D" id="1.10.10.10">
    <property type="entry name" value="Winged helix-like DNA-binding domain superfamily/Winged helix DNA-binding domain"/>
    <property type="match status" value="1"/>
</dbReference>
<dbReference type="PANTHER" id="PTHR11829">
    <property type="entry name" value="FORKHEAD BOX PROTEIN"/>
    <property type="match status" value="1"/>
</dbReference>
<dbReference type="PRINTS" id="PR01908">
    <property type="entry name" value="ADSPHPHTASE"/>
</dbReference>
<dbReference type="InterPro" id="IPR050211">
    <property type="entry name" value="FOX_domain-containing"/>
</dbReference>
<evidence type="ECO:0000256" key="20">
    <source>
        <dbReference type="PROSITE-ProRule" id="PRU00089"/>
    </source>
</evidence>
<dbReference type="PROSITE" id="PS00383">
    <property type="entry name" value="TYR_PHOSPHATASE_1"/>
    <property type="match status" value="1"/>
</dbReference>
<dbReference type="InterPro" id="IPR000387">
    <property type="entry name" value="Tyr_Pase_dom"/>
</dbReference>
<evidence type="ECO:0000256" key="1">
    <source>
        <dbReference type="ARBA" id="ARBA00004123"/>
    </source>
</evidence>
<dbReference type="InterPro" id="IPR018122">
    <property type="entry name" value="TF_fork_head_CS_1"/>
</dbReference>
<dbReference type="Pfam" id="PF00250">
    <property type="entry name" value="Forkhead"/>
    <property type="match status" value="1"/>
</dbReference>
<evidence type="ECO:0000256" key="3">
    <source>
        <dbReference type="ARBA" id="ARBA00008601"/>
    </source>
</evidence>
<comment type="catalytic activity">
    <reaction evidence="16">
        <text>O-phospho-L-seryl-[protein] + H2O = L-seryl-[protein] + phosphate</text>
        <dbReference type="Rhea" id="RHEA:20629"/>
        <dbReference type="Rhea" id="RHEA-COMP:9863"/>
        <dbReference type="Rhea" id="RHEA-COMP:11604"/>
        <dbReference type="ChEBI" id="CHEBI:15377"/>
        <dbReference type="ChEBI" id="CHEBI:29999"/>
        <dbReference type="ChEBI" id="CHEBI:43474"/>
        <dbReference type="ChEBI" id="CHEBI:83421"/>
        <dbReference type="EC" id="3.1.3.16"/>
    </reaction>
</comment>
<keyword evidence="6" id="KW-1003">Cell membrane</keyword>
<dbReference type="GO" id="GO:0004725">
    <property type="term" value="F:protein tyrosine phosphatase activity"/>
    <property type="evidence" value="ECO:0007669"/>
    <property type="project" value="UniProtKB-EC"/>
</dbReference>
<evidence type="ECO:0000256" key="13">
    <source>
        <dbReference type="ARBA" id="ARBA00023163"/>
    </source>
</evidence>
<dbReference type="FunFam" id="1.10.10.10:FF:000016">
    <property type="entry name" value="Forkhead box protein I1"/>
    <property type="match status" value="1"/>
</dbReference>
<evidence type="ECO:0000256" key="5">
    <source>
        <dbReference type="ARBA" id="ARBA00013081"/>
    </source>
</evidence>
<dbReference type="AlphaFoldDB" id="A0A091DLY0"/>
<evidence type="ECO:0000256" key="17">
    <source>
        <dbReference type="ARBA" id="ARBA00048336"/>
    </source>
</evidence>
<comment type="subcellular location">
    <subcellularLocation>
        <location evidence="2">Cell membrane</location>
        <topology evidence="2">Lipid-anchor</topology>
        <orientation evidence="2">Cytoplasmic side</orientation>
    </subcellularLocation>
    <subcellularLocation>
        <location evidence="1 20">Nucleus</location>
    </subcellularLocation>
</comment>
<evidence type="ECO:0000313" key="26">
    <source>
        <dbReference type="Proteomes" id="UP000028990"/>
    </source>
</evidence>
<keyword evidence="15" id="KW-0449">Lipoprotein</keyword>
<evidence type="ECO:0000313" key="25">
    <source>
        <dbReference type="EMBL" id="KFO31493.1"/>
    </source>
</evidence>
<dbReference type="InterPro" id="IPR016130">
    <property type="entry name" value="Tyr_Pase_AS"/>
</dbReference>
<evidence type="ECO:0000256" key="6">
    <source>
        <dbReference type="ARBA" id="ARBA00022475"/>
    </source>
</evidence>
<dbReference type="GO" id="GO:0004722">
    <property type="term" value="F:protein serine/threonine phosphatase activity"/>
    <property type="evidence" value="ECO:0007669"/>
    <property type="project" value="UniProtKB-EC"/>
</dbReference>
<dbReference type="InterPro" id="IPR029021">
    <property type="entry name" value="Prot-tyrosine_phosphatase-like"/>
</dbReference>
<evidence type="ECO:0000256" key="19">
    <source>
        <dbReference type="ARBA" id="ARBA00068799"/>
    </source>
</evidence>
<keyword evidence="26" id="KW-1185">Reference proteome</keyword>
<dbReference type="EC" id="3.1.3.16" evidence="5"/>
<dbReference type="Pfam" id="PF00782">
    <property type="entry name" value="DSPc"/>
    <property type="match status" value="1"/>
</dbReference>
<evidence type="ECO:0000259" key="22">
    <source>
        <dbReference type="PROSITE" id="PS50039"/>
    </source>
</evidence>
<feature type="domain" description="Tyrosine specific protein phosphatases" evidence="24">
    <location>
        <begin position="65"/>
        <end position="123"/>
    </location>
</feature>
<dbReference type="SUPFAM" id="SSF46785">
    <property type="entry name" value="Winged helix' DNA-binding domain"/>
    <property type="match status" value="1"/>
</dbReference>
<keyword evidence="11 20" id="KW-0238">DNA-binding</keyword>
<dbReference type="PRINTS" id="PR00053">
    <property type="entry name" value="FORKHEAD"/>
</dbReference>
<evidence type="ECO:0000256" key="8">
    <source>
        <dbReference type="ARBA" id="ARBA00022801"/>
    </source>
</evidence>
<reference evidence="25 26" key="1">
    <citation type="submission" date="2013-11" db="EMBL/GenBank/DDBJ databases">
        <title>The Damaraland mole rat (Fukomys damarensis) genome and evolution of African mole rats.</title>
        <authorList>
            <person name="Gladyshev V.N."/>
            <person name="Fang X."/>
        </authorList>
    </citation>
    <scope>NUCLEOTIDE SEQUENCE [LARGE SCALE GENOMIC DNA]</scope>
    <source>
        <tissue evidence="25">Liver</tissue>
    </source>
</reference>
<dbReference type="GO" id="GO:0009653">
    <property type="term" value="P:anatomical structure morphogenesis"/>
    <property type="evidence" value="ECO:0007669"/>
    <property type="project" value="TreeGrafter"/>
</dbReference>
<evidence type="ECO:0000256" key="11">
    <source>
        <dbReference type="ARBA" id="ARBA00023125"/>
    </source>
</evidence>
<dbReference type="GO" id="GO:0030154">
    <property type="term" value="P:cell differentiation"/>
    <property type="evidence" value="ECO:0007669"/>
    <property type="project" value="TreeGrafter"/>
</dbReference>
<comment type="similarity">
    <text evidence="3">Belongs to the protein-tyrosine phosphatase family. Non-receptor class dual specificity subfamily.</text>
</comment>
<dbReference type="SMART" id="SM00195">
    <property type="entry name" value="DSPc"/>
    <property type="match status" value="1"/>
</dbReference>
<dbReference type="CDD" id="cd14582">
    <property type="entry name" value="DSP_DUSP15"/>
    <property type="match status" value="1"/>
</dbReference>
<dbReference type="FunFam" id="3.90.190.10:FF:000052">
    <property type="entry name" value="Dual specificity phosphatase 15"/>
    <property type="match status" value="1"/>
</dbReference>
<keyword evidence="10" id="KW-0805">Transcription regulation</keyword>
<dbReference type="InterPro" id="IPR020422">
    <property type="entry name" value="TYR_PHOSPHATASE_DUAL_dom"/>
</dbReference>
<evidence type="ECO:0000256" key="21">
    <source>
        <dbReference type="SAM" id="MobiDB-lite"/>
    </source>
</evidence>
<dbReference type="EC" id="3.1.3.48" evidence="4"/>
<evidence type="ECO:0000259" key="23">
    <source>
        <dbReference type="PROSITE" id="PS50054"/>
    </source>
</evidence>
<dbReference type="EMBL" id="KN122275">
    <property type="protein sequence ID" value="KFO31493.1"/>
    <property type="molecule type" value="Genomic_DNA"/>
</dbReference>
<gene>
    <name evidence="25" type="ORF">H920_07135</name>
</gene>
<dbReference type="PANTHER" id="PTHR11829:SF370">
    <property type="entry name" value="FORKHEAD BOX PROTEIN S1"/>
    <property type="match status" value="1"/>
</dbReference>
<evidence type="ECO:0000256" key="12">
    <source>
        <dbReference type="ARBA" id="ARBA00023136"/>
    </source>
</evidence>
<dbReference type="InterPro" id="IPR001766">
    <property type="entry name" value="Fork_head_dom"/>
</dbReference>
<dbReference type="GO" id="GO:0005634">
    <property type="term" value="C:nucleus"/>
    <property type="evidence" value="ECO:0007669"/>
    <property type="project" value="UniProtKB-SubCell"/>
</dbReference>
<dbReference type="SMART" id="SM00339">
    <property type="entry name" value="FH"/>
    <property type="match status" value="1"/>
</dbReference>
<feature type="region of interest" description="Disordered" evidence="21">
    <location>
        <begin position="482"/>
        <end position="512"/>
    </location>
</feature>
<feature type="DNA-binding region" description="Fork-head" evidence="20">
    <location>
        <begin position="318"/>
        <end position="412"/>
    </location>
</feature>
<keyword evidence="9" id="KW-0904">Protein phosphatase</keyword>
<dbReference type="InterPro" id="IPR030456">
    <property type="entry name" value="TF_fork_head_CS_2"/>
</dbReference>
<evidence type="ECO:0000256" key="18">
    <source>
        <dbReference type="ARBA" id="ARBA00051722"/>
    </source>
</evidence>